<keyword evidence="3" id="KW-1185">Reference proteome</keyword>
<organism evidence="2 3">
    <name type="scientific">Propionivibrio dicarboxylicus</name>
    <dbReference type="NCBI Taxonomy" id="83767"/>
    <lineage>
        <taxon>Bacteria</taxon>
        <taxon>Pseudomonadati</taxon>
        <taxon>Pseudomonadota</taxon>
        <taxon>Betaproteobacteria</taxon>
        <taxon>Rhodocyclales</taxon>
        <taxon>Rhodocyclaceae</taxon>
        <taxon>Propionivibrio</taxon>
    </lineage>
</organism>
<dbReference type="Proteomes" id="UP000198607">
    <property type="component" value="Unassembled WGS sequence"/>
</dbReference>
<dbReference type="Gene3D" id="1.10.10.2910">
    <property type="match status" value="1"/>
</dbReference>
<protein>
    <recommendedName>
        <fullName evidence="1">IrrE N-terminal-like domain-containing protein</fullName>
    </recommendedName>
</protein>
<proteinExistence type="predicted"/>
<reference evidence="2 3" key="1">
    <citation type="submission" date="2016-10" db="EMBL/GenBank/DDBJ databases">
        <authorList>
            <person name="de Groot N.N."/>
        </authorList>
    </citation>
    <scope>NUCLEOTIDE SEQUENCE [LARGE SCALE GENOMIC DNA]</scope>
    <source>
        <strain evidence="2 3">DSM 5885</strain>
    </source>
</reference>
<dbReference type="STRING" id="83767.SAMN05660652_02136"/>
<name>A0A1G8EN36_9RHOO</name>
<dbReference type="PANTHER" id="PTHR43236">
    <property type="entry name" value="ANTITOXIN HIGA1"/>
    <property type="match status" value="1"/>
</dbReference>
<dbReference type="InterPro" id="IPR052345">
    <property type="entry name" value="Rad_response_metalloprotease"/>
</dbReference>
<evidence type="ECO:0000259" key="1">
    <source>
        <dbReference type="Pfam" id="PF06114"/>
    </source>
</evidence>
<feature type="domain" description="IrrE N-terminal-like" evidence="1">
    <location>
        <begin position="63"/>
        <end position="174"/>
    </location>
</feature>
<dbReference type="PANTHER" id="PTHR43236:SF2">
    <property type="entry name" value="BLL0069 PROTEIN"/>
    <property type="match status" value="1"/>
</dbReference>
<gene>
    <name evidence="2" type="ORF">SAMN05660652_02136</name>
</gene>
<sequence length="285" mass="32326">MSTEIRTATKEATRLTKILDVFHQTHGGDRYPVNVEKLALDCASLFQWKDPIAEVRGANIAGFDGGLFKDSDSDRWLLLYNPAVDPAGRIRFTQAHELGHYILHRQIKNVFECSEEDMLNWDPKKIDIESQADKFASHLLMPLHDFRSQTTNTVDLGFLGHCADRYGVSLTAAILKWLEHTDQKAVVIHSRDGYMNWSWSSQPARKAGAFFKTSGPPVPVPDGSLASNTSVRHEKVGLPIAAQVWFEHADKSMPLREMKLSSERYNNVLSLLILPRYAEVWRPRK</sequence>
<dbReference type="AlphaFoldDB" id="A0A1G8EN36"/>
<accession>A0A1G8EN36</accession>
<dbReference type="Pfam" id="PF06114">
    <property type="entry name" value="Peptidase_M78"/>
    <property type="match status" value="1"/>
</dbReference>
<dbReference type="EMBL" id="FNCY01000008">
    <property type="protein sequence ID" value="SDH71262.1"/>
    <property type="molecule type" value="Genomic_DNA"/>
</dbReference>
<evidence type="ECO:0000313" key="3">
    <source>
        <dbReference type="Proteomes" id="UP000198607"/>
    </source>
</evidence>
<dbReference type="InterPro" id="IPR010359">
    <property type="entry name" value="IrrE_HExxH"/>
</dbReference>
<evidence type="ECO:0000313" key="2">
    <source>
        <dbReference type="EMBL" id="SDH71262.1"/>
    </source>
</evidence>
<dbReference type="RefSeq" id="WP_218122702.1">
    <property type="nucleotide sequence ID" value="NZ_FNCY01000008.1"/>
</dbReference>